<dbReference type="RefSeq" id="WP_138125173.1">
    <property type="nucleotide sequence ID" value="NZ_SWLG01000005.1"/>
</dbReference>
<evidence type="ECO:0000313" key="2">
    <source>
        <dbReference type="Proteomes" id="UP000308230"/>
    </source>
</evidence>
<gene>
    <name evidence="1" type="ORF">FCL54_08085</name>
</gene>
<name>A0A5R9F441_9BACL</name>
<sequence length="95" mass="11028">MNGIEKKLEVLHHAIQDGASIKVSYHRLPQTEAYEKANHYSSELETNVDERMAEGRKWLNVTPDHGFDMTFFIKQTKEDQIAELEQQLKALKEAE</sequence>
<protein>
    <submittedName>
        <fullName evidence="1">Uncharacterized protein</fullName>
    </submittedName>
</protein>
<dbReference type="EMBL" id="SWLG01000005">
    <property type="protein sequence ID" value="TLS37771.1"/>
    <property type="molecule type" value="Genomic_DNA"/>
</dbReference>
<dbReference type="AlphaFoldDB" id="A0A5R9F441"/>
<accession>A0A5R9F441</accession>
<dbReference type="Proteomes" id="UP000308230">
    <property type="component" value="Unassembled WGS sequence"/>
</dbReference>
<comment type="caution">
    <text evidence="1">The sequence shown here is derived from an EMBL/GenBank/DDBJ whole genome shotgun (WGS) entry which is preliminary data.</text>
</comment>
<proteinExistence type="predicted"/>
<reference evidence="1 2" key="1">
    <citation type="submission" date="2019-04" db="EMBL/GenBank/DDBJ databases">
        <title>Bacillus caeni sp. nov., a bacterium isolated from mangrove sediment.</title>
        <authorList>
            <person name="Huang H."/>
            <person name="Mo K."/>
            <person name="Hu Y."/>
        </authorList>
    </citation>
    <scope>NUCLEOTIDE SEQUENCE [LARGE SCALE GENOMIC DNA]</scope>
    <source>
        <strain evidence="1 2">HB172195</strain>
    </source>
</reference>
<organism evidence="1 2">
    <name type="scientific">Exobacillus caeni</name>
    <dbReference type="NCBI Taxonomy" id="2574798"/>
    <lineage>
        <taxon>Bacteria</taxon>
        <taxon>Bacillati</taxon>
        <taxon>Bacillota</taxon>
        <taxon>Bacilli</taxon>
        <taxon>Bacillales</taxon>
        <taxon>Guptibacillaceae</taxon>
        <taxon>Exobacillus</taxon>
    </lineage>
</organism>
<evidence type="ECO:0000313" key="1">
    <source>
        <dbReference type="EMBL" id="TLS37771.1"/>
    </source>
</evidence>
<keyword evidence="2" id="KW-1185">Reference proteome</keyword>